<dbReference type="Gene3D" id="3.30.1330.60">
    <property type="entry name" value="OmpA-like domain"/>
    <property type="match status" value="1"/>
</dbReference>
<accession>X1UAR9</accession>
<evidence type="ECO:0000256" key="2">
    <source>
        <dbReference type="ARBA" id="ARBA00023136"/>
    </source>
</evidence>
<evidence type="ECO:0000256" key="1">
    <source>
        <dbReference type="ARBA" id="ARBA00004442"/>
    </source>
</evidence>
<evidence type="ECO:0000256" key="3">
    <source>
        <dbReference type="ARBA" id="ARBA00023237"/>
    </source>
</evidence>
<name>X1UAR9_9ZZZZ</name>
<comment type="subcellular location">
    <subcellularLocation>
        <location evidence="1">Cell outer membrane</location>
    </subcellularLocation>
</comment>
<dbReference type="PROSITE" id="PS51257">
    <property type="entry name" value="PROKAR_LIPOPROTEIN"/>
    <property type="match status" value="1"/>
</dbReference>
<dbReference type="PANTHER" id="PTHR30329:SF21">
    <property type="entry name" value="LIPOPROTEIN YIAD-RELATED"/>
    <property type="match status" value="1"/>
</dbReference>
<organism evidence="5">
    <name type="scientific">marine sediment metagenome</name>
    <dbReference type="NCBI Taxonomy" id="412755"/>
    <lineage>
        <taxon>unclassified sequences</taxon>
        <taxon>metagenomes</taxon>
        <taxon>ecological metagenomes</taxon>
    </lineage>
</organism>
<dbReference type="InterPro" id="IPR006665">
    <property type="entry name" value="OmpA-like"/>
</dbReference>
<sequence length="173" mass="18329">MPGSKAVIAAAFLTFAALISGCAGNKSIATPETISADGTNAPVGGGLNVTPGSEEDFQVNVGRRTFFKKSSATLDSTANETLDKQVAWLSQYPQVQVKIQGFADDPGSESQNVALSQKRADTVRNYLISRGVSATRVYAKGYGTQRKVRDCPDLSCKSQNRRVVTNPQNAPAS</sequence>
<dbReference type="Pfam" id="PF00691">
    <property type="entry name" value="OmpA"/>
    <property type="match status" value="1"/>
</dbReference>
<protein>
    <recommendedName>
        <fullName evidence="4">OmpA-like domain-containing protein</fullName>
    </recommendedName>
</protein>
<gene>
    <name evidence="5" type="ORF">S12H4_42485</name>
</gene>
<keyword evidence="2" id="KW-0472">Membrane</keyword>
<evidence type="ECO:0000259" key="4">
    <source>
        <dbReference type="PROSITE" id="PS51123"/>
    </source>
</evidence>
<dbReference type="CDD" id="cd07185">
    <property type="entry name" value="OmpA_C-like"/>
    <property type="match status" value="1"/>
</dbReference>
<keyword evidence="3" id="KW-0998">Cell outer membrane</keyword>
<dbReference type="SUPFAM" id="SSF103088">
    <property type="entry name" value="OmpA-like"/>
    <property type="match status" value="1"/>
</dbReference>
<dbReference type="PANTHER" id="PTHR30329">
    <property type="entry name" value="STATOR ELEMENT OF FLAGELLAR MOTOR COMPLEX"/>
    <property type="match status" value="1"/>
</dbReference>
<comment type="caution">
    <text evidence="5">The sequence shown here is derived from an EMBL/GenBank/DDBJ whole genome shotgun (WGS) entry which is preliminary data.</text>
</comment>
<proteinExistence type="predicted"/>
<dbReference type="PRINTS" id="PR01021">
    <property type="entry name" value="OMPADOMAIN"/>
</dbReference>
<dbReference type="InterPro" id="IPR036737">
    <property type="entry name" value="OmpA-like_sf"/>
</dbReference>
<evidence type="ECO:0000313" key="5">
    <source>
        <dbReference type="EMBL" id="GAJ14579.1"/>
    </source>
</evidence>
<dbReference type="InterPro" id="IPR006664">
    <property type="entry name" value="OMP_bac"/>
</dbReference>
<dbReference type="InterPro" id="IPR050330">
    <property type="entry name" value="Bact_OuterMem_StrucFunc"/>
</dbReference>
<feature type="domain" description="OmpA-like" evidence="4">
    <location>
        <begin position="54"/>
        <end position="171"/>
    </location>
</feature>
<dbReference type="PROSITE" id="PS51123">
    <property type="entry name" value="OMPA_2"/>
    <property type="match status" value="1"/>
</dbReference>
<dbReference type="EMBL" id="BARW01026003">
    <property type="protein sequence ID" value="GAJ14579.1"/>
    <property type="molecule type" value="Genomic_DNA"/>
</dbReference>
<dbReference type="AlphaFoldDB" id="X1UAR9"/>
<dbReference type="GO" id="GO:0009279">
    <property type="term" value="C:cell outer membrane"/>
    <property type="evidence" value="ECO:0007669"/>
    <property type="project" value="UniProtKB-SubCell"/>
</dbReference>
<reference evidence="5" key="1">
    <citation type="journal article" date="2014" name="Front. Microbiol.">
        <title>High frequency of phylogenetically diverse reductive dehalogenase-homologous genes in deep subseafloor sedimentary metagenomes.</title>
        <authorList>
            <person name="Kawai M."/>
            <person name="Futagami T."/>
            <person name="Toyoda A."/>
            <person name="Takaki Y."/>
            <person name="Nishi S."/>
            <person name="Hori S."/>
            <person name="Arai W."/>
            <person name="Tsubouchi T."/>
            <person name="Morono Y."/>
            <person name="Uchiyama I."/>
            <person name="Ito T."/>
            <person name="Fujiyama A."/>
            <person name="Inagaki F."/>
            <person name="Takami H."/>
        </authorList>
    </citation>
    <scope>NUCLEOTIDE SEQUENCE</scope>
    <source>
        <strain evidence="5">Expedition CK06-06</strain>
    </source>
</reference>